<feature type="compositionally biased region" description="Low complexity" evidence="2">
    <location>
        <begin position="220"/>
        <end position="233"/>
    </location>
</feature>
<dbReference type="Pfam" id="PF07727">
    <property type="entry name" value="RVT_2"/>
    <property type="match status" value="1"/>
</dbReference>
<organism evidence="4 5">
    <name type="scientific">Symbiodinium microadriaticum</name>
    <name type="common">Dinoflagellate</name>
    <name type="synonym">Zooxanthella microadriatica</name>
    <dbReference type="NCBI Taxonomy" id="2951"/>
    <lineage>
        <taxon>Eukaryota</taxon>
        <taxon>Sar</taxon>
        <taxon>Alveolata</taxon>
        <taxon>Dinophyceae</taxon>
        <taxon>Suessiales</taxon>
        <taxon>Symbiodiniaceae</taxon>
        <taxon>Symbiodinium</taxon>
    </lineage>
</organism>
<feature type="domain" description="Reverse transcriptase Ty1/copia-type" evidence="3">
    <location>
        <begin position="594"/>
        <end position="813"/>
    </location>
</feature>
<evidence type="ECO:0000259" key="3">
    <source>
        <dbReference type="Pfam" id="PF07727"/>
    </source>
</evidence>
<gene>
    <name evidence="4" type="ORF">AK812_SmicGene11269</name>
</gene>
<feature type="coiled-coil region" evidence="1">
    <location>
        <begin position="244"/>
        <end position="278"/>
    </location>
</feature>
<feature type="region of interest" description="Disordered" evidence="2">
    <location>
        <begin position="418"/>
        <end position="493"/>
    </location>
</feature>
<evidence type="ECO:0000313" key="4">
    <source>
        <dbReference type="EMBL" id="OLQ05511.1"/>
    </source>
</evidence>
<proteinExistence type="predicted"/>
<feature type="region of interest" description="Disordered" evidence="2">
    <location>
        <begin position="219"/>
        <end position="238"/>
    </location>
</feature>
<name>A0A1Q9EDN6_SYMMI</name>
<dbReference type="InterPro" id="IPR013103">
    <property type="entry name" value="RVT_2"/>
</dbReference>
<dbReference type="AlphaFoldDB" id="A0A1Q9EDN6"/>
<evidence type="ECO:0000256" key="2">
    <source>
        <dbReference type="SAM" id="MobiDB-lite"/>
    </source>
</evidence>
<dbReference type="Proteomes" id="UP000186817">
    <property type="component" value="Unassembled WGS sequence"/>
</dbReference>
<protein>
    <submittedName>
        <fullName evidence="4">Retrovirus-related Pol polyprotein from transposon TNT 1-94</fullName>
    </submittedName>
</protein>
<keyword evidence="1" id="KW-0175">Coiled coil</keyword>
<feature type="region of interest" description="Disordered" evidence="2">
    <location>
        <begin position="1"/>
        <end position="23"/>
    </location>
</feature>
<evidence type="ECO:0000313" key="5">
    <source>
        <dbReference type="Proteomes" id="UP000186817"/>
    </source>
</evidence>
<feature type="compositionally biased region" description="Basic and acidic residues" evidence="2">
    <location>
        <begin position="431"/>
        <end position="445"/>
    </location>
</feature>
<evidence type="ECO:0000256" key="1">
    <source>
        <dbReference type="SAM" id="Coils"/>
    </source>
</evidence>
<feature type="compositionally biased region" description="Acidic residues" evidence="2">
    <location>
        <begin position="457"/>
        <end position="467"/>
    </location>
</feature>
<feature type="compositionally biased region" description="Polar residues" evidence="2">
    <location>
        <begin position="420"/>
        <end position="430"/>
    </location>
</feature>
<comment type="caution">
    <text evidence="4">The sequence shown here is derived from an EMBL/GenBank/DDBJ whole genome shotgun (WGS) entry which is preliminary data.</text>
</comment>
<dbReference type="EMBL" id="LSRX01000182">
    <property type="protein sequence ID" value="OLQ05511.1"/>
    <property type="molecule type" value="Genomic_DNA"/>
</dbReference>
<accession>A0A1Q9EDN6</accession>
<sequence length="1114" mass="125576">MHPQSQSISSLSPATSKARSPPCTNLVFTGDMALSKQTKAELTRRIQEYGETPPTRWNKTELVCRLEELMKMRGEDKSTLKLQAKSSLKNQITELNKARKKKADLVNYLQNNLGLTVGPNETIDQMATRGIQAIYGTVAATSQDNVGFGRHSQITYGELLNTYPTYVAWVKQTALEADDPDPRLMRLAAWLNQATDVQMNPTEVTYKKKGYHLDEPVPEPAAVAPVTPSSTASGSQDPSVTMLLVEQQQVMKQLMETVKGLQAQVNDLQDEKPRKKQTWTRHGNLDKSYPITASWKSAEGSPDYQCCLVRFHKDSQEREDGSWVQGRVVPIRHQMVSFSPKVCERDPETTAEEALALGMSRPAYDFEPGELVFFWRVQSSTQGRRASPKEELVEALSEGPQATPWTFTRVAEEIGGNKYQDITSEVPTTTEWRRAQDVDHEEPPVRYRLRRKRPEPEVAEDVDDEEAAQPSSPSRPRSRSARPTGNWCAEGSGERWWDTVQETAWATDEANYWSQAAAAVEVQIDLPESQRGWNEATRDFSSYFVGALKRRAVEVTERHLSSEDRARFQEAKAVEVKNFIAAEAFETLPAGLRPTREQAVGMRWILTWKLREDGTSKAKARAVLLGYQDPGYEHRDTTAPVMSRQTRQLFLQLAANKKWSVFKGDVSGAFLQGREYPTQMFCVPCDEICDAMQIPRGSITKLRRACYGLVDAPLEWYRTVSEYFESLGLERLWSDACAWVWRSRGQVRGMITGHVDDFLFGGLTQDKEWQDIITQIKQKFKWGDWDQDHFTQCGVQIRRTATGFELSQPSYLDGTAEISVSAARKKESSLPTTDREKSKLRALLGALSWHAQQVAPHAAAEVSLLLSEVNQSTVQTITKANQLLWNTKARKDHRMLIHAFAEEEPLALYAWVDAATDNRPDGSSTQGILVGVGPESLMQGTLGNISPVAWHSSKIDRACRSPGSAETQAAVNGEDALFFARFQWSEMLYGIENLRAHEEVARRIPGCLVTDSRNVYDKLATEVVVINGKEKRSNIELLSIKQSQYATGLHVRWVHSEAQLANALTKVGNARELELFYRMSHQWKIVEDDFMRSARKRREQGMSPLEGKTGDVKT</sequence>
<dbReference type="OrthoDB" id="446572at2759"/>
<keyword evidence="5" id="KW-1185">Reference proteome</keyword>
<reference evidence="4 5" key="1">
    <citation type="submission" date="2016-02" db="EMBL/GenBank/DDBJ databases">
        <title>Genome analysis of coral dinoflagellate symbionts highlights evolutionary adaptations to a symbiotic lifestyle.</title>
        <authorList>
            <person name="Aranda M."/>
            <person name="Li Y."/>
            <person name="Liew Y.J."/>
            <person name="Baumgarten S."/>
            <person name="Simakov O."/>
            <person name="Wilson M."/>
            <person name="Piel J."/>
            <person name="Ashoor H."/>
            <person name="Bougouffa S."/>
            <person name="Bajic V.B."/>
            <person name="Ryu T."/>
            <person name="Ravasi T."/>
            <person name="Bayer T."/>
            <person name="Micklem G."/>
            <person name="Kim H."/>
            <person name="Bhak J."/>
            <person name="Lajeunesse T.C."/>
            <person name="Voolstra C.R."/>
        </authorList>
    </citation>
    <scope>NUCLEOTIDE SEQUENCE [LARGE SCALE GENOMIC DNA]</scope>
    <source>
        <strain evidence="4 5">CCMP2467</strain>
    </source>
</reference>